<gene>
    <name evidence="1" type="ORF">BINO364_LOCUS4553</name>
</gene>
<evidence type="ECO:0000313" key="1">
    <source>
        <dbReference type="EMBL" id="CAH0718010.1"/>
    </source>
</evidence>
<feature type="non-terminal residue" evidence="1">
    <location>
        <position position="153"/>
    </location>
</feature>
<name>A0A8J9V0X2_9NEOP</name>
<keyword evidence="2" id="KW-1185">Reference proteome</keyword>
<organism evidence="1 2">
    <name type="scientific">Brenthis ino</name>
    <name type="common">lesser marbled fritillary</name>
    <dbReference type="NCBI Taxonomy" id="405034"/>
    <lineage>
        <taxon>Eukaryota</taxon>
        <taxon>Metazoa</taxon>
        <taxon>Ecdysozoa</taxon>
        <taxon>Arthropoda</taxon>
        <taxon>Hexapoda</taxon>
        <taxon>Insecta</taxon>
        <taxon>Pterygota</taxon>
        <taxon>Neoptera</taxon>
        <taxon>Endopterygota</taxon>
        <taxon>Lepidoptera</taxon>
        <taxon>Glossata</taxon>
        <taxon>Ditrysia</taxon>
        <taxon>Papilionoidea</taxon>
        <taxon>Nymphalidae</taxon>
        <taxon>Heliconiinae</taxon>
        <taxon>Argynnini</taxon>
        <taxon>Brenthis</taxon>
    </lineage>
</organism>
<proteinExistence type="predicted"/>
<dbReference type="Proteomes" id="UP000838878">
    <property type="component" value="Chromosome 12"/>
</dbReference>
<dbReference type="OrthoDB" id="6159421at2759"/>
<evidence type="ECO:0000313" key="2">
    <source>
        <dbReference type="Proteomes" id="UP000838878"/>
    </source>
</evidence>
<dbReference type="EMBL" id="OV170232">
    <property type="protein sequence ID" value="CAH0718010.1"/>
    <property type="molecule type" value="Genomic_DNA"/>
</dbReference>
<reference evidence="1" key="1">
    <citation type="submission" date="2021-12" db="EMBL/GenBank/DDBJ databases">
        <authorList>
            <person name="Martin H S."/>
        </authorList>
    </citation>
    <scope>NUCLEOTIDE SEQUENCE</scope>
</reference>
<accession>A0A8J9V0X2</accession>
<dbReference type="AlphaFoldDB" id="A0A8J9V0X2"/>
<sequence>MGTTQVYNFQRILSVRSCGNRAGCKSKEIVHGIFAVFMERRHVNQRTINDINPYDKTRHLPNELLYLGIGVAAKINTPVIKADITRRKEFLNRCKDFLVKSAMQIKKRWNFNNEALIKINLLSPKNALSQSVREQNPTILSIHHCLMPQAFRE</sequence>
<protein>
    <submittedName>
        <fullName evidence="1">Uncharacterized protein</fullName>
    </submittedName>
</protein>